<dbReference type="RefSeq" id="WP_380083186.1">
    <property type="nucleotide sequence ID" value="NZ_JBHSWD010000001.1"/>
</dbReference>
<feature type="compositionally biased region" description="Low complexity" evidence="1">
    <location>
        <begin position="19"/>
        <end position="28"/>
    </location>
</feature>
<feature type="region of interest" description="Disordered" evidence="1">
    <location>
        <begin position="1"/>
        <end position="28"/>
    </location>
</feature>
<evidence type="ECO:0000256" key="1">
    <source>
        <dbReference type="SAM" id="MobiDB-lite"/>
    </source>
</evidence>
<evidence type="ECO:0000313" key="2">
    <source>
        <dbReference type="EMBL" id="MFC6592176.1"/>
    </source>
</evidence>
<protein>
    <submittedName>
        <fullName evidence="2">Uncharacterized protein</fullName>
    </submittedName>
</protein>
<name>A0ABW1YDK1_9DEIO</name>
<sequence length="63" mass="6535">MTTLPQSAQAPAGIPPAAAPAALGPNLMPPEAARVQDAAYLAGLKKLPSTTSSRRFWRCSWGS</sequence>
<evidence type="ECO:0000313" key="3">
    <source>
        <dbReference type="Proteomes" id="UP001596297"/>
    </source>
</evidence>
<keyword evidence="3" id="KW-1185">Reference proteome</keyword>
<comment type="caution">
    <text evidence="2">The sequence shown here is derived from an EMBL/GenBank/DDBJ whole genome shotgun (WGS) entry which is preliminary data.</text>
</comment>
<reference evidence="3" key="1">
    <citation type="journal article" date="2019" name="Int. J. Syst. Evol. Microbiol.">
        <title>The Global Catalogue of Microorganisms (GCM) 10K type strain sequencing project: providing services to taxonomists for standard genome sequencing and annotation.</title>
        <authorList>
            <consortium name="The Broad Institute Genomics Platform"/>
            <consortium name="The Broad Institute Genome Sequencing Center for Infectious Disease"/>
            <person name="Wu L."/>
            <person name="Ma J."/>
        </authorList>
    </citation>
    <scope>NUCLEOTIDE SEQUENCE [LARGE SCALE GENOMIC DNA]</scope>
    <source>
        <strain evidence="3">CGMCC 1.15772</strain>
    </source>
</reference>
<proteinExistence type="predicted"/>
<dbReference type="Proteomes" id="UP001596297">
    <property type="component" value="Unassembled WGS sequence"/>
</dbReference>
<accession>A0ABW1YDK1</accession>
<gene>
    <name evidence="2" type="ORF">ACFP81_09320</name>
</gene>
<organism evidence="2 3">
    <name type="scientific">Deinococcus lacus</name>
    <dbReference type="NCBI Taxonomy" id="392561"/>
    <lineage>
        <taxon>Bacteria</taxon>
        <taxon>Thermotogati</taxon>
        <taxon>Deinococcota</taxon>
        <taxon>Deinococci</taxon>
        <taxon>Deinococcales</taxon>
        <taxon>Deinococcaceae</taxon>
        <taxon>Deinococcus</taxon>
    </lineage>
</organism>
<feature type="compositionally biased region" description="Low complexity" evidence="1">
    <location>
        <begin position="1"/>
        <end position="12"/>
    </location>
</feature>
<dbReference type="EMBL" id="JBHSWD010000001">
    <property type="protein sequence ID" value="MFC6592176.1"/>
    <property type="molecule type" value="Genomic_DNA"/>
</dbReference>